<dbReference type="Gene3D" id="3.40.50.720">
    <property type="entry name" value="NAD(P)-binding Rossmann-like Domain"/>
    <property type="match status" value="1"/>
</dbReference>
<evidence type="ECO:0000259" key="2">
    <source>
        <dbReference type="SMART" id="SM00829"/>
    </source>
</evidence>
<dbReference type="InterPro" id="IPR013154">
    <property type="entry name" value="ADH-like_N"/>
</dbReference>
<protein>
    <submittedName>
        <fullName evidence="3">Quinone oxidoreductase-like protein</fullName>
    </submittedName>
</protein>
<dbReference type="Pfam" id="PF00107">
    <property type="entry name" value="ADH_zinc_N"/>
    <property type="match status" value="1"/>
</dbReference>
<dbReference type="EMBL" id="CP016364">
    <property type="protein sequence ID" value="APG45663.1"/>
    <property type="molecule type" value="Genomic_DNA"/>
</dbReference>
<dbReference type="PANTHER" id="PTHR44154:SF1">
    <property type="entry name" value="QUINONE OXIDOREDUCTASE"/>
    <property type="match status" value="1"/>
</dbReference>
<dbReference type="Proteomes" id="UP000183859">
    <property type="component" value="Chromosome"/>
</dbReference>
<dbReference type="SMART" id="SM00829">
    <property type="entry name" value="PKS_ER"/>
    <property type="match status" value="1"/>
</dbReference>
<dbReference type="InterPro" id="IPR013149">
    <property type="entry name" value="ADH-like_C"/>
</dbReference>
<dbReference type="InterPro" id="IPR036291">
    <property type="entry name" value="NAD(P)-bd_dom_sf"/>
</dbReference>
<dbReference type="SUPFAM" id="SSF50129">
    <property type="entry name" value="GroES-like"/>
    <property type="match status" value="1"/>
</dbReference>
<keyword evidence="1" id="KW-0521">NADP</keyword>
<evidence type="ECO:0000256" key="1">
    <source>
        <dbReference type="ARBA" id="ARBA00022857"/>
    </source>
</evidence>
<feature type="domain" description="Enoyl reductase (ER)" evidence="2">
    <location>
        <begin position="13"/>
        <end position="326"/>
    </location>
</feature>
<dbReference type="AlphaFoldDB" id="A0A1L3I0K7"/>
<dbReference type="Gene3D" id="3.90.180.10">
    <property type="entry name" value="Medium-chain alcohol dehydrogenases, catalytic domain"/>
    <property type="match status" value="1"/>
</dbReference>
<evidence type="ECO:0000313" key="4">
    <source>
        <dbReference type="Proteomes" id="UP000183859"/>
    </source>
</evidence>
<dbReference type="SUPFAM" id="SSF51735">
    <property type="entry name" value="NAD(P)-binding Rossmann-fold domains"/>
    <property type="match status" value="1"/>
</dbReference>
<proteinExistence type="predicted"/>
<keyword evidence="4" id="KW-1185">Reference proteome</keyword>
<gene>
    <name evidence="3" type="ORF">PhaeoP97_00210</name>
</gene>
<dbReference type="KEGG" id="php:PhaeoP97_00210"/>
<dbReference type="OrthoDB" id="7355832at2"/>
<dbReference type="InterPro" id="IPR051603">
    <property type="entry name" value="Zinc-ADH_QOR/CCCR"/>
</dbReference>
<name>A0A1L3I0K7_9RHOB</name>
<reference evidence="4" key="1">
    <citation type="submission" date="2016-07" db="EMBL/GenBank/DDBJ databases">
        <title>Phaeobacter portensis sp. nov., a tropodithietic acid producing bacterium isolated from a German harbor.</title>
        <authorList>
            <person name="Freese H.M."/>
            <person name="Bunk B."/>
            <person name="Breider S."/>
            <person name="Brinkhoff T."/>
        </authorList>
    </citation>
    <scope>NUCLEOTIDE SEQUENCE [LARGE SCALE GENOMIC DNA]</scope>
    <source>
        <strain evidence="4">P97</strain>
    </source>
</reference>
<dbReference type="PANTHER" id="PTHR44154">
    <property type="entry name" value="QUINONE OXIDOREDUCTASE"/>
    <property type="match status" value="1"/>
</dbReference>
<sequence>MKAITYRAFGPAETVLHLEEMPDIPPGPGELRVDLAYSGVNPSDVKARAGARAGATELPYPTIIPHSDGSGVVAEVGEGVDPARIGTTVWIWNGQWQRPFGTAATSITLPSEQAVTLPAGLDLAQGAGLGIPALTAAHAVFSGGELEGRTVLVQGGAGTVGLLAVQFAKWGGARVIATCSPLAFERVLEAGADSVLDYNAADLADQILEANGGKPVQQIVEVEFGVNCEVDTAVIAPNGRITAYGSAKEMSPSLPFYPLMFKAVTLEMSLVYLLPSATRQTAINRINRAAEQGALSLPVAGVFNLVDTAKAHQAVEHGNRAGSILVKTC</sequence>
<dbReference type="GO" id="GO:0016491">
    <property type="term" value="F:oxidoreductase activity"/>
    <property type="evidence" value="ECO:0007669"/>
    <property type="project" value="InterPro"/>
</dbReference>
<dbReference type="RefSeq" id="WP_072506240.1">
    <property type="nucleotide sequence ID" value="NZ_CP016364.1"/>
</dbReference>
<dbReference type="InterPro" id="IPR011032">
    <property type="entry name" value="GroES-like_sf"/>
</dbReference>
<accession>A0A1L3I0K7</accession>
<evidence type="ECO:0000313" key="3">
    <source>
        <dbReference type="EMBL" id="APG45663.1"/>
    </source>
</evidence>
<dbReference type="CDD" id="cd08253">
    <property type="entry name" value="zeta_crystallin"/>
    <property type="match status" value="1"/>
</dbReference>
<organism evidence="3 4">
    <name type="scientific">Phaeobacter porticola</name>
    <dbReference type="NCBI Taxonomy" id="1844006"/>
    <lineage>
        <taxon>Bacteria</taxon>
        <taxon>Pseudomonadati</taxon>
        <taxon>Pseudomonadota</taxon>
        <taxon>Alphaproteobacteria</taxon>
        <taxon>Rhodobacterales</taxon>
        <taxon>Roseobacteraceae</taxon>
        <taxon>Phaeobacter</taxon>
    </lineage>
</organism>
<dbReference type="Pfam" id="PF08240">
    <property type="entry name" value="ADH_N"/>
    <property type="match status" value="1"/>
</dbReference>
<dbReference type="STRING" id="1844006.PhaeoP97_00210"/>
<dbReference type="InterPro" id="IPR020843">
    <property type="entry name" value="ER"/>
</dbReference>